<dbReference type="Proteomes" id="UP000187001">
    <property type="component" value="Unassembled WGS sequence"/>
</dbReference>
<organism evidence="2 3">
    <name type="scientific">Mycolicibacterium fortuitum</name>
    <name type="common">Mycobacterium fortuitum</name>
    <dbReference type="NCBI Taxonomy" id="1766"/>
    <lineage>
        <taxon>Bacteria</taxon>
        <taxon>Bacillati</taxon>
        <taxon>Actinomycetota</taxon>
        <taxon>Actinomycetes</taxon>
        <taxon>Mycobacteriales</taxon>
        <taxon>Mycobacteriaceae</taxon>
        <taxon>Mycolicibacterium</taxon>
    </lineage>
</organism>
<evidence type="ECO:0000313" key="3">
    <source>
        <dbReference type="Proteomes" id="UP000187001"/>
    </source>
</evidence>
<gene>
    <name evidence="2" type="ORF">A5742_07835</name>
</gene>
<accession>A0ABD6QGX0</accession>
<reference evidence="2 3" key="1">
    <citation type="submission" date="2016-07" db="EMBL/GenBank/DDBJ databases">
        <authorList>
            <person name="Sutton G."/>
            <person name="Brinkac L."/>
            <person name="Sanka R."/>
            <person name="Adams M."/>
            <person name="Lau E."/>
            <person name="Kumar A."/>
            <person name="Macaden R."/>
        </authorList>
    </citation>
    <scope>NUCLEOTIDE SEQUENCE [LARGE SCALE GENOMIC DNA]</scope>
    <source>
        <strain evidence="2 3">GA-0871</strain>
    </source>
</reference>
<protein>
    <submittedName>
        <fullName evidence="2">Uncharacterized protein</fullName>
    </submittedName>
</protein>
<evidence type="ECO:0000313" key="2">
    <source>
        <dbReference type="EMBL" id="OMC38011.1"/>
    </source>
</evidence>
<feature type="region of interest" description="Disordered" evidence="1">
    <location>
        <begin position="1"/>
        <end position="26"/>
    </location>
</feature>
<sequence length="77" mass="8289">MATTVDASARTPKPGPCTLPHHEPGQRVSFQRWDRDAAAMVTITGVVERHQSRALTIRTDSHGTVWTSCGHVIGAVA</sequence>
<dbReference type="AlphaFoldDB" id="A0ABD6QGX0"/>
<dbReference type="RefSeq" id="WP_076207011.1">
    <property type="nucleotide sequence ID" value="NZ_MBER01000133.1"/>
</dbReference>
<evidence type="ECO:0000256" key="1">
    <source>
        <dbReference type="SAM" id="MobiDB-lite"/>
    </source>
</evidence>
<name>A0ABD6QGX0_MYCFO</name>
<comment type="caution">
    <text evidence="2">The sequence shown here is derived from an EMBL/GenBank/DDBJ whole genome shotgun (WGS) entry which is preliminary data.</text>
</comment>
<dbReference type="EMBL" id="MBER01000133">
    <property type="protein sequence ID" value="OMC38011.1"/>
    <property type="molecule type" value="Genomic_DNA"/>
</dbReference>
<proteinExistence type="predicted"/>